<name>W6U0B0_ECHGR</name>
<dbReference type="AlphaFoldDB" id="W6U0B0"/>
<organism evidence="1 2">
    <name type="scientific">Echinococcus granulosus</name>
    <name type="common">Hydatid tapeworm</name>
    <dbReference type="NCBI Taxonomy" id="6210"/>
    <lineage>
        <taxon>Eukaryota</taxon>
        <taxon>Metazoa</taxon>
        <taxon>Spiralia</taxon>
        <taxon>Lophotrochozoa</taxon>
        <taxon>Platyhelminthes</taxon>
        <taxon>Cestoda</taxon>
        <taxon>Eucestoda</taxon>
        <taxon>Cyclophyllidea</taxon>
        <taxon>Taeniidae</taxon>
        <taxon>Echinococcus</taxon>
        <taxon>Echinococcus granulosus group</taxon>
    </lineage>
</organism>
<dbReference type="CTD" id="36346323"/>
<comment type="caution">
    <text evidence="1">The sequence shown here is derived from an EMBL/GenBank/DDBJ whole genome shotgun (WGS) entry which is preliminary data.</text>
</comment>
<keyword evidence="2" id="KW-1185">Reference proteome</keyword>
<accession>W6U0B0</accession>
<protein>
    <submittedName>
        <fullName evidence="1">Uncharacterized protein</fullName>
    </submittedName>
</protein>
<evidence type="ECO:0000313" key="1">
    <source>
        <dbReference type="EMBL" id="EUB54540.1"/>
    </source>
</evidence>
<sequence>MDTAGPQMPLVNLYSNVLSPGVIQNRDLCQPQQKPLKVKETSAVKKAFKDDRMYVCNKANVFYVSTWVLHTHVFML</sequence>
<dbReference type="EMBL" id="APAU02000240">
    <property type="protein sequence ID" value="EUB54540.1"/>
    <property type="molecule type" value="Genomic_DNA"/>
</dbReference>
<dbReference type="Proteomes" id="UP000019149">
    <property type="component" value="Unassembled WGS sequence"/>
</dbReference>
<dbReference type="RefSeq" id="XP_024345736.1">
    <property type="nucleotide sequence ID" value="XM_024499857.1"/>
</dbReference>
<gene>
    <name evidence="1" type="ORF">EGR_10608</name>
</gene>
<reference evidence="1 2" key="1">
    <citation type="journal article" date="2013" name="Nat. Genet.">
        <title>The genome of the hydatid tapeworm Echinococcus granulosus.</title>
        <authorList>
            <person name="Zheng H."/>
            <person name="Zhang W."/>
            <person name="Zhang L."/>
            <person name="Zhang Z."/>
            <person name="Li J."/>
            <person name="Lu G."/>
            <person name="Zhu Y."/>
            <person name="Wang Y."/>
            <person name="Huang Y."/>
            <person name="Liu J."/>
            <person name="Kang H."/>
            <person name="Chen J."/>
            <person name="Wang L."/>
            <person name="Chen A."/>
            <person name="Yu S."/>
            <person name="Gao Z."/>
            <person name="Jin L."/>
            <person name="Gu W."/>
            <person name="Wang Z."/>
            <person name="Zhao L."/>
            <person name="Shi B."/>
            <person name="Wen H."/>
            <person name="Lin R."/>
            <person name="Jones M.K."/>
            <person name="Brejova B."/>
            <person name="Vinar T."/>
            <person name="Zhao G."/>
            <person name="McManus D.P."/>
            <person name="Chen Z."/>
            <person name="Zhou Y."/>
            <person name="Wang S."/>
        </authorList>
    </citation>
    <scope>NUCLEOTIDE SEQUENCE [LARGE SCALE GENOMIC DNA]</scope>
</reference>
<proteinExistence type="predicted"/>
<dbReference type="KEGG" id="egl:EGR_10608"/>
<evidence type="ECO:0000313" key="2">
    <source>
        <dbReference type="Proteomes" id="UP000019149"/>
    </source>
</evidence>
<dbReference type="GeneID" id="36346323"/>